<proteinExistence type="inferred from homology"/>
<dbReference type="HOGENOM" id="CLU_053380_2_2_1"/>
<dbReference type="FunCoup" id="A0A067MAD7">
    <property type="interactions" value="36"/>
</dbReference>
<accession>A0A067MAD7</accession>
<dbReference type="GO" id="GO:0006888">
    <property type="term" value="P:endoplasmic reticulum to Golgi vesicle-mediated transport"/>
    <property type="evidence" value="ECO:0007669"/>
    <property type="project" value="UniProtKB-UniRule"/>
</dbReference>
<dbReference type="AlphaFoldDB" id="A0A067MAD7"/>
<keyword evidence="4 7" id="KW-0931">ER-Golgi transport</keyword>
<dbReference type="GO" id="GO:0030008">
    <property type="term" value="C:TRAPP complex"/>
    <property type="evidence" value="ECO:0007669"/>
    <property type="project" value="UniProtKB-UniRule"/>
</dbReference>
<dbReference type="OrthoDB" id="246406at2759"/>
<dbReference type="CDD" id="cd14856">
    <property type="entry name" value="TRAPPC4_synbindin"/>
    <property type="match status" value="1"/>
</dbReference>
<evidence type="ECO:0000313" key="9">
    <source>
        <dbReference type="Proteomes" id="UP000027195"/>
    </source>
</evidence>
<evidence type="ECO:0000256" key="2">
    <source>
        <dbReference type="ARBA" id="ARBA00022448"/>
    </source>
</evidence>
<dbReference type="FunFam" id="3.30.450.70:FF:000007">
    <property type="entry name" value="Putative sybindin-like family protein"/>
    <property type="match status" value="1"/>
</dbReference>
<dbReference type="GO" id="GO:0005794">
    <property type="term" value="C:Golgi apparatus"/>
    <property type="evidence" value="ECO:0007669"/>
    <property type="project" value="UniProtKB-SubCell"/>
</dbReference>
<evidence type="ECO:0000256" key="3">
    <source>
        <dbReference type="ARBA" id="ARBA00022824"/>
    </source>
</evidence>
<protein>
    <recommendedName>
        <fullName evidence="7">Trafficking protein particle complex subunit</fullName>
    </recommendedName>
</protein>
<evidence type="ECO:0000256" key="5">
    <source>
        <dbReference type="ARBA" id="ARBA00023034"/>
    </source>
</evidence>
<evidence type="ECO:0000256" key="1">
    <source>
        <dbReference type="ARBA" id="ARBA00004555"/>
    </source>
</evidence>
<comment type="similarity">
    <text evidence="6">Belongs to the TRAPP small subunits family. TRAPPC4 subfamily.</text>
</comment>
<comment type="subcellular location">
    <subcellularLocation>
        <location evidence="7">Endoplasmic reticulum</location>
    </subcellularLocation>
    <subcellularLocation>
        <location evidence="7">Golgi apparatus</location>
        <location evidence="7">cis-Golgi network</location>
    </subcellularLocation>
    <subcellularLocation>
        <location evidence="1">Golgi apparatus</location>
    </subcellularLocation>
</comment>
<dbReference type="GO" id="GO:0005783">
    <property type="term" value="C:endoplasmic reticulum"/>
    <property type="evidence" value="ECO:0007669"/>
    <property type="project" value="UniProtKB-SubCell"/>
</dbReference>
<dbReference type="Pfam" id="PF04099">
    <property type="entry name" value="Sybindin"/>
    <property type="match status" value="1"/>
</dbReference>
<evidence type="ECO:0000256" key="4">
    <source>
        <dbReference type="ARBA" id="ARBA00022892"/>
    </source>
</evidence>
<keyword evidence="2 7" id="KW-0813">Transport</keyword>
<evidence type="ECO:0000256" key="7">
    <source>
        <dbReference type="RuleBase" id="RU366065"/>
    </source>
</evidence>
<dbReference type="InParanoid" id="A0A067MAD7"/>
<comment type="subunit">
    <text evidence="7">Part of the multisubunit transport protein particle (TRAPP) complex.</text>
</comment>
<keyword evidence="9" id="KW-1185">Reference proteome</keyword>
<dbReference type="InterPro" id="IPR011012">
    <property type="entry name" value="Longin-like_dom_sf"/>
</dbReference>
<keyword evidence="3 7" id="KW-0256">Endoplasmic reticulum</keyword>
<dbReference type="SMART" id="SM01399">
    <property type="entry name" value="Sybindin"/>
    <property type="match status" value="1"/>
</dbReference>
<evidence type="ECO:0000256" key="6">
    <source>
        <dbReference type="ARBA" id="ARBA00038179"/>
    </source>
</evidence>
<dbReference type="PANTHER" id="PTHR23249">
    <property type="entry name" value="TRAFFICKING PROTEIN PARTICLE COMPLEX SUBUNIT"/>
    <property type="match status" value="1"/>
</dbReference>
<name>A0A067MAD7_BOTB1</name>
<dbReference type="EMBL" id="KL198056">
    <property type="protein sequence ID" value="KDQ11665.1"/>
    <property type="molecule type" value="Genomic_DNA"/>
</dbReference>
<evidence type="ECO:0000313" key="8">
    <source>
        <dbReference type="EMBL" id="KDQ11665.1"/>
    </source>
</evidence>
<reference evidence="9" key="1">
    <citation type="journal article" date="2014" name="Proc. Natl. Acad. Sci. U.S.A.">
        <title>Extensive sampling of basidiomycete genomes demonstrates inadequacy of the white-rot/brown-rot paradigm for wood decay fungi.</title>
        <authorList>
            <person name="Riley R."/>
            <person name="Salamov A.A."/>
            <person name="Brown D.W."/>
            <person name="Nagy L.G."/>
            <person name="Floudas D."/>
            <person name="Held B.W."/>
            <person name="Levasseur A."/>
            <person name="Lombard V."/>
            <person name="Morin E."/>
            <person name="Otillar R."/>
            <person name="Lindquist E.A."/>
            <person name="Sun H."/>
            <person name="LaButti K.M."/>
            <person name="Schmutz J."/>
            <person name="Jabbour D."/>
            <person name="Luo H."/>
            <person name="Baker S.E."/>
            <person name="Pisabarro A.G."/>
            <person name="Walton J.D."/>
            <person name="Blanchette R.A."/>
            <person name="Henrissat B."/>
            <person name="Martin F."/>
            <person name="Cullen D."/>
            <person name="Hibbett D.S."/>
            <person name="Grigoriev I.V."/>
        </authorList>
    </citation>
    <scope>NUCLEOTIDE SEQUENCE [LARGE SCALE GENOMIC DNA]</scope>
    <source>
        <strain evidence="9">FD-172 SS1</strain>
    </source>
</reference>
<dbReference type="Gene3D" id="3.30.450.70">
    <property type="match status" value="1"/>
</dbReference>
<dbReference type="STRING" id="930990.A0A067MAD7"/>
<dbReference type="Proteomes" id="UP000027195">
    <property type="component" value="Unassembled WGS sequence"/>
</dbReference>
<sequence length="135" mass="14609">MAVFGLWVINKAGGLVYNRDFGEGLAKLTSNEYLVLAGTLHGIHAITSRLSPTSSSSGAQVIEGESFKMTIFLTATGTKFVLLTSLSNMSADVILHKTYEIYSDTVMKNPFHTPEMPIRTEGFDSRIAALMAAFA</sequence>
<organism evidence="8 9">
    <name type="scientific">Botryobasidium botryosum (strain FD-172 SS1)</name>
    <dbReference type="NCBI Taxonomy" id="930990"/>
    <lineage>
        <taxon>Eukaryota</taxon>
        <taxon>Fungi</taxon>
        <taxon>Dikarya</taxon>
        <taxon>Basidiomycota</taxon>
        <taxon>Agaricomycotina</taxon>
        <taxon>Agaricomycetes</taxon>
        <taxon>Cantharellales</taxon>
        <taxon>Botryobasidiaceae</taxon>
        <taxon>Botryobasidium</taxon>
    </lineage>
</organism>
<dbReference type="PANTHER" id="PTHR23249:SF15">
    <property type="entry name" value="TRAFFICKING PROTEIN PARTICLE COMPLEX SUBUNIT 4"/>
    <property type="match status" value="1"/>
</dbReference>
<dbReference type="SUPFAM" id="SSF64356">
    <property type="entry name" value="SNARE-like"/>
    <property type="match status" value="1"/>
</dbReference>
<keyword evidence="5 7" id="KW-0333">Golgi apparatus</keyword>
<dbReference type="InterPro" id="IPR007233">
    <property type="entry name" value="TRAPPC"/>
</dbReference>
<gene>
    <name evidence="8" type="ORF">BOTBODRAFT_35107</name>
</gene>